<dbReference type="PROSITE" id="PS51058">
    <property type="entry name" value="ZF_CXXC"/>
    <property type="match status" value="1"/>
</dbReference>
<feature type="region of interest" description="Disordered" evidence="5">
    <location>
        <begin position="101"/>
        <end position="182"/>
    </location>
</feature>
<accession>A0AAN9G803</accession>
<dbReference type="GO" id="GO:0003677">
    <property type="term" value="F:DNA binding"/>
    <property type="evidence" value="ECO:0007669"/>
    <property type="project" value="InterPro"/>
</dbReference>
<sequence length="814" mass="88777">MAQFNMPLHVQTPAEEEYIMESHYHDNGMTSPHEMGTWMDDQGDGGGKFRLKRRRRCGQCGPCQVKENCGKCQYCLRKDILKQACIYRKCVYLRKPVPRFRPEAAGSSSSNSSVGGGGMVGGGSGATSAGSSSSNSTNKGSPQKPSTTPSTVPNHHNSQPTPSPSLHPSSSSSVAAAAQSAEQSCQLSQNHFGLPINNGVMDPLRASALDQHRSALFDASCMLDPARSAYLSSARGLESGRSPALDLGRNTNTADSGFGTNSSMTTSPASSVTKDRPLPPREQFRSPMEQWGAMPYAFPRANPWAHHALQANTAAAYGFQSGANPYANAFGSSCRLGMPDPASHLAAPAQPSFHHNMPFARPDFSAHANFRAAAPPMQPTMTPPFYPPPPHIPSSLPNFPSFSQLPSSAGHHSTYPMAHPPMYPANFYSSFRPPNESHIYHAQVSTPESPFSRSDSGFPPFLGIESSFDKDNKNRDSEEDEDDLKKKFSIFRIPCFKHTNCDLSCEDDASLDFSKAAAEYLHRQKDMVDLTWLRDKDPGNMLLKTTPAIDDDLQQHMKRISGRGECDVISIDDFKMHAFIRSDGFNNLEIEIDSPSMEAAFSKTLNPVEDASCRLENQQLNNSTICEKGGGDNDIDSRDYTESALLTGKTLGATHRQGEKIGCVETLLESSRRSTSHTCSSDCAQVSPNQILNGDCVRVLGETTAETLADQRQEESRSQENCHGSRTLSEDMVVCLVQEGEEGTLTELEVPGVHVQLQEVSLDHHIISTSSDPRDLLRFISQHAPPPASSSPDLVFHFGRESPDDLELDPEDFS</sequence>
<protein>
    <recommendedName>
        <fullName evidence="6">CXXC-type domain-containing protein</fullName>
    </recommendedName>
</protein>
<dbReference type="GO" id="GO:0008270">
    <property type="term" value="F:zinc ion binding"/>
    <property type="evidence" value="ECO:0007669"/>
    <property type="project" value="UniProtKB-KW"/>
</dbReference>
<organism evidence="7 8">
    <name type="scientific">Littorina saxatilis</name>
    <dbReference type="NCBI Taxonomy" id="31220"/>
    <lineage>
        <taxon>Eukaryota</taxon>
        <taxon>Metazoa</taxon>
        <taxon>Spiralia</taxon>
        <taxon>Lophotrochozoa</taxon>
        <taxon>Mollusca</taxon>
        <taxon>Gastropoda</taxon>
        <taxon>Caenogastropoda</taxon>
        <taxon>Littorinimorpha</taxon>
        <taxon>Littorinoidea</taxon>
        <taxon>Littorinidae</taxon>
        <taxon>Littorina</taxon>
    </lineage>
</organism>
<feature type="compositionally biased region" description="Polar residues" evidence="5">
    <location>
        <begin position="143"/>
        <end position="157"/>
    </location>
</feature>
<evidence type="ECO:0000256" key="4">
    <source>
        <dbReference type="PROSITE-ProRule" id="PRU00509"/>
    </source>
</evidence>
<feature type="region of interest" description="Disordered" evidence="5">
    <location>
        <begin position="462"/>
        <end position="483"/>
    </location>
</feature>
<feature type="region of interest" description="Disordered" evidence="5">
    <location>
        <begin position="782"/>
        <end position="814"/>
    </location>
</feature>
<evidence type="ECO:0000256" key="2">
    <source>
        <dbReference type="ARBA" id="ARBA00022771"/>
    </source>
</evidence>
<gene>
    <name evidence="7" type="ORF">V1264_002945</name>
</gene>
<evidence type="ECO:0000256" key="5">
    <source>
        <dbReference type="SAM" id="MobiDB-lite"/>
    </source>
</evidence>
<feature type="compositionally biased region" description="Low complexity" evidence="5">
    <location>
        <begin position="104"/>
        <end position="113"/>
    </location>
</feature>
<feature type="compositionally biased region" description="Basic and acidic residues" evidence="5">
    <location>
        <begin position="467"/>
        <end position="476"/>
    </location>
</feature>
<feature type="domain" description="CXXC-type" evidence="6">
    <location>
        <begin position="50"/>
        <end position="91"/>
    </location>
</feature>
<keyword evidence="8" id="KW-1185">Reference proteome</keyword>
<proteinExistence type="predicted"/>
<dbReference type="AlphaFoldDB" id="A0AAN9G803"/>
<dbReference type="EMBL" id="JBAMIC010000012">
    <property type="protein sequence ID" value="KAK7098701.1"/>
    <property type="molecule type" value="Genomic_DNA"/>
</dbReference>
<feature type="region of interest" description="Disordered" evidence="5">
    <location>
        <begin position="238"/>
        <end position="281"/>
    </location>
</feature>
<evidence type="ECO:0000313" key="8">
    <source>
        <dbReference type="Proteomes" id="UP001374579"/>
    </source>
</evidence>
<keyword evidence="1" id="KW-0479">Metal-binding</keyword>
<dbReference type="Proteomes" id="UP001374579">
    <property type="component" value="Unassembled WGS sequence"/>
</dbReference>
<evidence type="ECO:0000256" key="1">
    <source>
        <dbReference type="ARBA" id="ARBA00022723"/>
    </source>
</evidence>
<evidence type="ECO:0000259" key="6">
    <source>
        <dbReference type="PROSITE" id="PS51058"/>
    </source>
</evidence>
<evidence type="ECO:0000256" key="3">
    <source>
        <dbReference type="ARBA" id="ARBA00022833"/>
    </source>
</evidence>
<feature type="compositionally biased region" description="Low complexity" evidence="5">
    <location>
        <begin position="158"/>
        <end position="182"/>
    </location>
</feature>
<feature type="compositionally biased region" description="Low complexity" evidence="5">
    <location>
        <begin position="126"/>
        <end position="141"/>
    </location>
</feature>
<dbReference type="Pfam" id="PF02008">
    <property type="entry name" value="zf-CXXC"/>
    <property type="match status" value="1"/>
</dbReference>
<feature type="compositionally biased region" description="Gly residues" evidence="5">
    <location>
        <begin position="114"/>
        <end position="125"/>
    </location>
</feature>
<keyword evidence="2 4" id="KW-0863">Zinc-finger</keyword>
<feature type="compositionally biased region" description="Acidic residues" evidence="5">
    <location>
        <begin position="804"/>
        <end position="814"/>
    </location>
</feature>
<dbReference type="InterPro" id="IPR002857">
    <property type="entry name" value="Znf_CXXC"/>
</dbReference>
<feature type="compositionally biased region" description="Polar residues" evidence="5">
    <location>
        <begin position="249"/>
        <end position="272"/>
    </location>
</feature>
<reference evidence="7 8" key="1">
    <citation type="submission" date="2024-02" db="EMBL/GenBank/DDBJ databases">
        <title>Chromosome-scale genome assembly of the rough periwinkle Littorina saxatilis.</title>
        <authorList>
            <person name="De Jode A."/>
            <person name="Faria R."/>
            <person name="Formenti G."/>
            <person name="Sims Y."/>
            <person name="Smith T.P."/>
            <person name="Tracey A."/>
            <person name="Wood J.M.D."/>
            <person name="Zagrodzka Z.B."/>
            <person name="Johannesson K."/>
            <person name="Butlin R.K."/>
            <person name="Leder E.H."/>
        </authorList>
    </citation>
    <scope>NUCLEOTIDE SEQUENCE [LARGE SCALE GENOMIC DNA]</scope>
    <source>
        <strain evidence="7">Snail1</strain>
        <tissue evidence="7">Muscle</tissue>
    </source>
</reference>
<name>A0AAN9G803_9CAEN</name>
<evidence type="ECO:0000313" key="7">
    <source>
        <dbReference type="EMBL" id="KAK7098701.1"/>
    </source>
</evidence>
<keyword evidence="3" id="KW-0862">Zinc</keyword>
<comment type="caution">
    <text evidence="7">The sequence shown here is derived from an EMBL/GenBank/DDBJ whole genome shotgun (WGS) entry which is preliminary data.</text>
</comment>